<keyword evidence="3" id="KW-1185">Reference proteome</keyword>
<comment type="caution">
    <text evidence="2">The sequence shown here is derived from an EMBL/GenBank/DDBJ whole genome shotgun (WGS) entry which is preliminary data.</text>
</comment>
<dbReference type="AlphaFoldDB" id="A0A9P4PRW9"/>
<organism evidence="2 3">
    <name type="scientific">Karstenula rhodostoma CBS 690.94</name>
    <dbReference type="NCBI Taxonomy" id="1392251"/>
    <lineage>
        <taxon>Eukaryota</taxon>
        <taxon>Fungi</taxon>
        <taxon>Dikarya</taxon>
        <taxon>Ascomycota</taxon>
        <taxon>Pezizomycotina</taxon>
        <taxon>Dothideomycetes</taxon>
        <taxon>Pleosporomycetidae</taxon>
        <taxon>Pleosporales</taxon>
        <taxon>Massarineae</taxon>
        <taxon>Didymosphaeriaceae</taxon>
        <taxon>Karstenula</taxon>
    </lineage>
</organism>
<evidence type="ECO:0000313" key="3">
    <source>
        <dbReference type="Proteomes" id="UP000799764"/>
    </source>
</evidence>
<protein>
    <submittedName>
        <fullName evidence="2">Uncharacterized protein</fullName>
    </submittedName>
</protein>
<evidence type="ECO:0000313" key="2">
    <source>
        <dbReference type="EMBL" id="KAF2450189.1"/>
    </source>
</evidence>
<evidence type="ECO:0000256" key="1">
    <source>
        <dbReference type="SAM" id="MobiDB-lite"/>
    </source>
</evidence>
<accession>A0A9P4PRW9</accession>
<feature type="compositionally biased region" description="Basic and acidic residues" evidence="1">
    <location>
        <begin position="131"/>
        <end position="147"/>
    </location>
</feature>
<dbReference type="EMBL" id="MU001493">
    <property type="protein sequence ID" value="KAF2450189.1"/>
    <property type="molecule type" value="Genomic_DNA"/>
</dbReference>
<feature type="compositionally biased region" description="Basic and acidic residues" evidence="1">
    <location>
        <begin position="110"/>
        <end position="119"/>
    </location>
</feature>
<feature type="compositionally biased region" description="Acidic residues" evidence="1">
    <location>
        <begin position="148"/>
        <end position="157"/>
    </location>
</feature>
<feature type="region of interest" description="Disordered" evidence="1">
    <location>
        <begin position="39"/>
        <end position="157"/>
    </location>
</feature>
<feature type="compositionally biased region" description="Acidic residues" evidence="1">
    <location>
        <begin position="120"/>
        <end position="130"/>
    </location>
</feature>
<feature type="compositionally biased region" description="Basic and acidic residues" evidence="1">
    <location>
        <begin position="75"/>
        <end position="89"/>
    </location>
</feature>
<gene>
    <name evidence="2" type="ORF">P171DRAFT_479297</name>
</gene>
<proteinExistence type="predicted"/>
<sequence>MAHPYENWEYPKDFEGLVTKIGGQAQVDEVHYDREAFRRWKESSQARNSKRAREECDVSDEDNERKKLPGFSRNEQARESETKRARKDPGDDDLGGQLPEFSMEAQTRVGEVKRTRKESEDGDDDDDELAELSKEEFHHNLHIKSEVPEEEEGDQRV</sequence>
<name>A0A9P4PRW9_9PLEO</name>
<reference evidence="2" key="1">
    <citation type="journal article" date="2020" name="Stud. Mycol.">
        <title>101 Dothideomycetes genomes: a test case for predicting lifestyles and emergence of pathogens.</title>
        <authorList>
            <person name="Haridas S."/>
            <person name="Albert R."/>
            <person name="Binder M."/>
            <person name="Bloem J."/>
            <person name="Labutti K."/>
            <person name="Salamov A."/>
            <person name="Andreopoulos B."/>
            <person name="Baker S."/>
            <person name="Barry K."/>
            <person name="Bills G."/>
            <person name="Bluhm B."/>
            <person name="Cannon C."/>
            <person name="Castanera R."/>
            <person name="Culley D."/>
            <person name="Daum C."/>
            <person name="Ezra D."/>
            <person name="Gonzalez J."/>
            <person name="Henrissat B."/>
            <person name="Kuo A."/>
            <person name="Liang C."/>
            <person name="Lipzen A."/>
            <person name="Lutzoni F."/>
            <person name="Magnuson J."/>
            <person name="Mondo S."/>
            <person name="Nolan M."/>
            <person name="Ohm R."/>
            <person name="Pangilinan J."/>
            <person name="Park H.-J."/>
            <person name="Ramirez L."/>
            <person name="Alfaro M."/>
            <person name="Sun H."/>
            <person name="Tritt A."/>
            <person name="Yoshinaga Y."/>
            <person name="Zwiers L.-H."/>
            <person name="Turgeon B."/>
            <person name="Goodwin S."/>
            <person name="Spatafora J."/>
            <person name="Crous P."/>
            <person name="Grigoriev I."/>
        </authorList>
    </citation>
    <scope>NUCLEOTIDE SEQUENCE</scope>
    <source>
        <strain evidence="2">CBS 690.94</strain>
    </source>
</reference>
<dbReference type="Proteomes" id="UP000799764">
    <property type="component" value="Unassembled WGS sequence"/>
</dbReference>